<dbReference type="Pfam" id="PF04551">
    <property type="entry name" value="GcpE"/>
    <property type="match status" value="1"/>
</dbReference>
<feature type="binding site" evidence="7">
    <location>
        <position position="296"/>
    </location>
    <ligand>
        <name>[4Fe-4S] cluster</name>
        <dbReference type="ChEBI" id="CHEBI:49883"/>
    </ligand>
</feature>
<dbReference type="EC" id="1.17.7.3" evidence="7"/>
<feature type="domain" description="IspG TIM-barrel" evidence="8">
    <location>
        <begin position="5"/>
        <end position="242"/>
    </location>
</feature>
<dbReference type="InterPro" id="IPR011005">
    <property type="entry name" value="Dihydropteroate_synth-like_sf"/>
</dbReference>
<protein>
    <recommendedName>
        <fullName evidence="7">4-hydroxy-3-methylbut-2-en-1-yl diphosphate synthase (flavodoxin)</fullName>
        <ecNumber evidence="7">1.17.7.3</ecNumber>
    </recommendedName>
    <alternativeName>
        <fullName evidence="7">1-hydroxy-2-methyl-2-(E)-butenyl 4-diphosphate synthase</fullName>
    </alternativeName>
</protein>
<evidence type="ECO:0000256" key="6">
    <source>
        <dbReference type="ARBA" id="ARBA00023229"/>
    </source>
</evidence>
<dbReference type="Proteomes" id="UP000230956">
    <property type="component" value="Unassembled WGS sequence"/>
</dbReference>
<keyword evidence="1 7" id="KW-0004">4Fe-4S</keyword>
<dbReference type="InterPro" id="IPR045854">
    <property type="entry name" value="NO2/SO3_Rdtase_4Fe4S_sf"/>
</dbReference>
<dbReference type="Gene3D" id="3.20.20.20">
    <property type="entry name" value="Dihydropteroate synthase-like"/>
    <property type="match status" value="1"/>
</dbReference>
<sequence length="358" mass="38563">MAQNTSKVRIGDLEIGGGNPVAVQSMTNRKTEDVASTVEQIKDLEAVGCELVRVAVPTREAIDALPKIKKQINIPLIADIHFHWEYAIGAIDAGADKIRINPGNIGGLENFAKVIEKARENSVAIRIGVNSGSLHPKYGNEENPAEALVKSCIEYVQFCEEMNFHNIVLSVKSSSVVNSIKAYRMLAKATDYPLHLGITESGTLMSGTIKSSVGLGVLLAEGIGDTMRVSLSANPVHEIQVAFQILQALGLRSYGPEIISCPTCGRCDIDVIPVAEEIEKRLMKIRSPLKVAIMGCVVNGPGEAKEADIGIAGGKREGVLFKAGKAVRRVPADNMVEELMGEIEKLIVEVKEKEEADK</sequence>
<evidence type="ECO:0000313" key="11">
    <source>
        <dbReference type="Proteomes" id="UP000230956"/>
    </source>
</evidence>
<dbReference type="HAMAP" id="MF_00159">
    <property type="entry name" value="IspG"/>
    <property type="match status" value="1"/>
</dbReference>
<dbReference type="PIRSF" id="PIRSF004640">
    <property type="entry name" value="IspG"/>
    <property type="match status" value="1"/>
</dbReference>
<feature type="binding site" evidence="7">
    <location>
        <position position="303"/>
    </location>
    <ligand>
        <name>[4Fe-4S] cluster</name>
        <dbReference type="ChEBI" id="CHEBI:49883"/>
    </ligand>
</feature>
<evidence type="ECO:0000256" key="1">
    <source>
        <dbReference type="ARBA" id="ARBA00022485"/>
    </source>
</evidence>
<dbReference type="EMBL" id="PFNG01000006">
    <property type="protein sequence ID" value="PIZ42592.1"/>
    <property type="molecule type" value="Genomic_DNA"/>
</dbReference>
<keyword evidence="4 7" id="KW-0408">Iron</keyword>
<dbReference type="Pfam" id="PF26540">
    <property type="entry name" value="GcpE_C"/>
    <property type="match status" value="1"/>
</dbReference>
<comment type="function">
    <text evidence="7">Converts 2C-methyl-D-erythritol 2,4-cyclodiphosphate (ME-2,4cPP) into 1-hydroxy-2-methyl-2-(E)-butenyl 4-diphosphate.</text>
</comment>
<dbReference type="InterPro" id="IPR004588">
    <property type="entry name" value="IspG_bac-typ"/>
</dbReference>
<dbReference type="GO" id="GO:0046429">
    <property type="term" value="F:4-hydroxy-3-methylbut-2-en-1-yl diphosphate synthase activity (ferredoxin)"/>
    <property type="evidence" value="ECO:0007669"/>
    <property type="project" value="UniProtKB-UniRule"/>
</dbReference>
<evidence type="ECO:0000256" key="5">
    <source>
        <dbReference type="ARBA" id="ARBA00023014"/>
    </source>
</evidence>
<evidence type="ECO:0000256" key="3">
    <source>
        <dbReference type="ARBA" id="ARBA00023002"/>
    </source>
</evidence>
<comment type="similarity">
    <text evidence="7">Belongs to the IspG family.</text>
</comment>
<dbReference type="SUPFAM" id="SSF51717">
    <property type="entry name" value="Dihydropteroate synthetase-like"/>
    <property type="match status" value="1"/>
</dbReference>
<evidence type="ECO:0000256" key="4">
    <source>
        <dbReference type="ARBA" id="ARBA00023004"/>
    </source>
</evidence>
<keyword evidence="3 7" id="KW-0560">Oxidoreductase</keyword>
<comment type="catalytic activity">
    <reaction evidence="7">
        <text>(2E)-4-hydroxy-3-methylbut-2-enyl diphosphate + oxidized [flavodoxin] + H2O + 2 H(+) = 2-C-methyl-D-erythritol 2,4-cyclic diphosphate + reduced [flavodoxin]</text>
        <dbReference type="Rhea" id="RHEA:43604"/>
        <dbReference type="Rhea" id="RHEA-COMP:10622"/>
        <dbReference type="Rhea" id="RHEA-COMP:10623"/>
        <dbReference type="ChEBI" id="CHEBI:15377"/>
        <dbReference type="ChEBI" id="CHEBI:15378"/>
        <dbReference type="ChEBI" id="CHEBI:57618"/>
        <dbReference type="ChEBI" id="CHEBI:58210"/>
        <dbReference type="ChEBI" id="CHEBI:58483"/>
        <dbReference type="ChEBI" id="CHEBI:128753"/>
        <dbReference type="EC" id="1.17.7.3"/>
    </reaction>
</comment>
<dbReference type="GO" id="GO:0005506">
    <property type="term" value="F:iron ion binding"/>
    <property type="evidence" value="ECO:0007669"/>
    <property type="project" value="InterPro"/>
</dbReference>
<proteinExistence type="inferred from homology"/>
<dbReference type="GO" id="GO:0016114">
    <property type="term" value="P:terpenoid biosynthetic process"/>
    <property type="evidence" value="ECO:0007669"/>
    <property type="project" value="InterPro"/>
</dbReference>
<dbReference type="PANTHER" id="PTHR30454:SF0">
    <property type="entry name" value="4-HYDROXY-3-METHYLBUT-2-EN-1-YL DIPHOSPHATE SYNTHASE (FERREDOXIN), CHLOROPLASTIC"/>
    <property type="match status" value="1"/>
</dbReference>
<dbReference type="InterPro" id="IPR016425">
    <property type="entry name" value="IspG_bac"/>
</dbReference>
<organism evidence="10 11">
    <name type="scientific">Candidatus Aquicultor secundus</name>
    <dbReference type="NCBI Taxonomy" id="1973895"/>
    <lineage>
        <taxon>Bacteria</taxon>
        <taxon>Bacillati</taxon>
        <taxon>Actinomycetota</taxon>
        <taxon>Candidatus Aquicultoria</taxon>
        <taxon>Candidatus Aquicultorales</taxon>
        <taxon>Candidatus Aquicultoraceae</taxon>
        <taxon>Candidatus Aquicultor</taxon>
    </lineage>
</organism>
<comment type="cofactor">
    <cofactor evidence="7">
        <name>[4Fe-4S] cluster</name>
        <dbReference type="ChEBI" id="CHEBI:49883"/>
    </cofactor>
    <text evidence="7">Binds 1 [4Fe-4S] cluster.</text>
</comment>
<dbReference type="NCBIfam" id="TIGR00612">
    <property type="entry name" value="ispG_gcpE"/>
    <property type="match status" value="1"/>
</dbReference>
<evidence type="ECO:0000313" key="10">
    <source>
        <dbReference type="EMBL" id="PIZ42592.1"/>
    </source>
</evidence>
<dbReference type="RefSeq" id="WP_286678872.1">
    <property type="nucleotide sequence ID" value="NZ_MNXI01000109.1"/>
</dbReference>
<accession>A0A2M7TBN6</accession>
<comment type="caution">
    <text evidence="10">The sequence shown here is derived from an EMBL/GenBank/DDBJ whole genome shotgun (WGS) entry which is preliminary data.</text>
</comment>
<reference evidence="11" key="1">
    <citation type="submission" date="2017-09" db="EMBL/GenBank/DDBJ databases">
        <title>Depth-based differentiation of microbial function through sediment-hosted aquifers and enrichment of novel symbionts in the deep terrestrial subsurface.</title>
        <authorList>
            <person name="Probst A.J."/>
            <person name="Ladd B."/>
            <person name="Jarett J.K."/>
            <person name="Geller-Mcgrath D.E."/>
            <person name="Sieber C.M.K."/>
            <person name="Emerson J.B."/>
            <person name="Anantharaman K."/>
            <person name="Thomas B.C."/>
            <person name="Malmstrom R."/>
            <person name="Stieglmeier M."/>
            <person name="Klingl A."/>
            <person name="Woyke T."/>
            <person name="Ryan C.M."/>
            <person name="Banfield J.F."/>
        </authorList>
    </citation>
    <scope>NUCLEOTIDE SEQUENCE [LARGE SCALE GENOMIC DNA]</scope>
</reference>
<dbReference type="InterPro" id="IPR058579">
    <property type="entry name" value="IspG_C"/>
</dbReference>
<dbReference type="SUPFAM" id="SSF56014">
    <property type="entry name" value="Nitrite and sulphite reductase 4Fe-4S domain-like"/>
    <property type="match status" value="1"/>
</dbReference>
<evidence type="ECO:0000256" key="7">
    <source>
        <dbReference type="HAMAP-Rule" id="MF_00159"/>
    </source>
</evidence>
<dbReference type="GO" id="GO:0019288">
    <property type="term" value="P:isopentenyl diphosphate biosynthetic process, methylerythritol 4-phosphate pathway"/>
    <property type="evidence" value="ECO:0007669"/>
    <property type="project" value="UniProtKB-UniRule"/>
</dbReference>
<dbReference type="AlphaFoldDB" id="A0A2M7TBN6"/>
<dbReference type="PANTHER" id="PTHR30454">
    <property type="entry name" value="4-HYDROXY-3-METHYLBUT-2-EN-1-YL DIPHOSPHATE SYNTHASE"/>
    <property type="match status" value="1"/>
</dbReference>
<dbReference type="UniPathway" id="UPA00056">
    <property type="reaction ID" value="UER00096"/>
</dbReference>
<name>A0A2M7TBN6_9ACTN</name>
<feature type="binding site" evidence="7">
    <location>
        <position position="264"/>
    </location>
    <ligand>
        <name>[4Fe-4S] cluster</name>
        <dbReference type="ChEBI" id="CHEBI:49883"/>
    </ligand>
</feature>
<gene>
    <name evidence="7" type="primary">ispG</name>
    <name evidence="10" type="ORF">COY37_00195</name>
</gene>
<dbReference type="GO" id="GO:0141197">
    <property type="term" value="F:4-hydroxy-3-methylbut-2-enyl-diphosphate synthase activity (flavodoxin)"/>
    <property type="evidence" value="ECO:0007669"/>
    <property type="project" value="UniProtKB-EC"/>
</dbReference>
<keyword evidence="2 7" id="KW-0479">Metal-binding</keyword>
<feature type="domain" description="IspG C-terminal" evidence="9">
    <location>
        <begin position="257"/>
        <end position="345"/>
    </location>
</feature>
<dbReference type="Gene3D" id="3.30.413.10">
    <property type="entry name" value="Sulfite Reductase Hemoprotein, domain 1"/>
    <property type="match status" value="1"/>
</dbReference>
<dbReference type="InterPro" id="IPR058578">
    <property type="entry name" value="IspG_TIM"/>
</dbReference>
<comment type="pathway">
    <text evidence="7">Isoprenoid biosynthesis; isopentenyl diphosphate biosynthesis via DXP pathway; isopentenyl diphosphate from 1-deoxy-D-xylulose 5-phosphate: step 5/6.</text>
</comment>
<evidence type="ECO:0000259" key="9">
    <source>
        <dbReference type="Pfam" id="PF26540"/>
    </source>
</evidence>
<dbReference type="GO" id="GO:0051539">
    <property type="term" value="F:4 iron, 4 sulfur cluster binding"/>
    <property type="evidence" value="ECO:0007669"/>
    <property type="project" value="UniProtKB-UniRule"/>
</dbReference>
<dbReference type="FunFam" id="3.20.20.20:FF:000001">
    <property type="entry name" value="4-hydroxy-3-methylbut-2-en-1-yl diphosphate synthase (flavodoxin)"/>
    <property type="match status" value="1"/>
</dbReference>
<dbReference type="NCBIfam" id="NF001540">
    <property type="entry name" value="PRK00366.1"/>
    <property type="match status" value="1"/>
</dbReference>
<evidence type="ECO:0000256" key="2">
    <source>
        <dbReference type="ARBA" id="ARBA00022723"/>
    </source>
</evidence>
<keyword evidence="5 7" id="KW-0411">Iron-sulfur</keyword>
<keyword evidence="6 7" id="KW-0414">Isoprene biosynthesis</keyword>
<evidence type="ECO:0000259" key="8">
    <source>
        <dbReference type="Pfam" id="PF04551"/>
    </source>
</evidence>
<feature type="binding site" evidence="7">
    <location>
        <position position="261"/>
    </location>
    <ligand>
        <name>[4Fe-4S] cluster</name>
        <dbReference type="ChEBI" id="CHEBI:49883"/>
    </ligand>
</feature>